<sequence length="102" mass="11884">MVPKPVTFASQDNRCGNASVLANVCVTTLHYCTFPIPVKCIETLLRSFNRGVLVSLKTRSGTFYKNRDYFRYDFRLERLVKQNPEKHHVLTYSKSMVHTKNR</sequence>
<proteinExistence type="predicted"/>
<accession>A0A8D9DXP5</accession>
<reference evidence="1" key="1">
    <citation type="submission" date="2021-05" db="EMBL/GenBank/DDBJ databases">
        <authorList>
            <person name="Alioto T."/>
            <person name="Alioto T."/>
            <person name="Gomez Garrido J."/>
        </authorList>
    </citation>
    <scope>NUCLEOTIDE SEQUENCE</scope>
</reference>
<organism evidence="1">
    <name type="scientific">Cacopsylla melanoneura</name>
    <dbReference type="NCBI Taxonomy" id="428564"/>
    <lineage>
        <taxon>Eukaryota</taxon>
        <taxon>Metazoa</taxon>
        <taxon>Ecdysozoa</taxon>
        <taxon>Arthropoda</taxon>
        <taxon>Hexapoda</taxon>
        <taxon>Insecta</taxon>
        <taxon>Pterygota</taxon>
        <taxon>Neoptera</taxon>
        <taxon>Paraneoptera</taxon>
        <taxon>Hemiptera</taxon>
        <taxon>Sternorrhyncha</taxon>
        <taxon>Psylloidea</taxon>
        <taxon>Psyllidae</taxon>
        <taxon>Psyllinae</taxon>
        <taxon>Cacopsylla</taxon>
    </lineage>
</organism>
<dbReference type="AlphaFoldDB" id="A0A8D9DXP5"/>
<evidence type="ECO:0000313" key="1">
    <source>
        <dbReference type="EMBL" id="CAG6733092.1"/>
    </source>
</evidence>
<dbReference type="EMBL" id="HBUF01388828">
    <property type="protein sequence ID" value="CAG6733092.1"/>
    <property type="molecule type" value="Transcribed_RNA"/>
</dbReference>
<name>A0A8D9DXP5_9HEMI</name>
<protein>
    <submittedName>
        <fullName evidence="1">Uncharacterized protein</fullName>
    </submittedName>
</protein>